<organism evidence="2 3">
    <name type="scientific">Phakopsora pachyrhizi</name>
    <name type="common">Asian soybean rust disease fungus</name>
    <dbReference type="NCBI Taxonomy" id="170000"/>
    <lineage>
        <taxon>Eukaryota</taxon>
        <taxon>Fungi</taxon>
        <taxon>Dikarya</taxon>
        <taxon>Basidiomycota</taxon>
        <taxon>Pucciniomycotina</taxon>
        <taxon>Pucciniomycetes</taxon>
        <taxon>Pucciniales</taxon>
        <taxon>Phakopsoraceae</taxon>
        <taxon>Phakopsora</taxon>
    </lineage>
</organism>
<evidence type="ECO:0000313" key="3">
    <source>
        <dbReference type="Proteomes" id="UP001153365"/>
    </source>
</evidence>
<keyword evidence="1" id="KW-0812">Transmembrane</keyword>
<accession>A0AAV0B5B6</accession>
<dbReference type="EMBL" id="CALTRL010003046">
    <property type="protein sequence ID" value="CAH7677455.1"/>
    <property type="molecule type" value="Genomic_DNA"/>
</dbReference>
<dbReference type="Proteomes" id="UP001153365">
    <property type="component" value="Unassembled WGS sequence"/>
</dbReference>
<feature type="non-terminal residue" evidence="2">
    <location>
        <position position="1"/>
    </location>
</feature>
<dbReference type="AlphaFoldDB" id="A0AAV0B5B6"/>
<sequence>MREAGFYFYCFSTFILIDNLMSRAPFYLWLRYFCLTIRHTGSTTPKKRYLDFLCNNYLNEGPPYSLLSSFFFSCSFFFFFFFLSTTGILIGI</sequence>
<reference evidence="2" key="1">
    <citation type="submission" date="2022-06" db="EMBL/GenBank/DDBJ databases">
        <authorList>
            <consortium name="SYNGENTA / RWTH Aachen University"/>
        </authorList>
    </citation>
    <scope>NUCLEOTIDE SEQUENCE</scope>
</reference>
<keyword evidence="1" id="KW-1133">Transmembrane helix</keyword>
<proteinExistence type="predicted"/>
<keyword evidence="3" id="KW-1185">Reference proteome</keyword>
<name>A0AAV0B5B6_PHAPC</name>
<protein>
    <submittedName>
        <fullName evidence="2">Expressed protein</fullName>
    </submittedName>
</protein>
<feature type="transmembrane region" description="Helical" evidence="1">
    <location>
        <begin position="6"/>
        <end position="30"/>
    </location>
</feature>
<comment type="caution">
    <text evidence="2">The sequence shown here is derived from an EMBL/GenBank/DDBJ whole genome shotgun (WGS) entry which is preliminary data.</text>
</comment>
<evidence type="ECO:0000313" key="2">
    <source>
        <dbReference type="EMBL" id="CAH7677455.1"/>
    </source>
</evidence>
<evidence type="ECO:0000256" key="1">
    <source>
        <dbReference type="SAM" id="Phobius"/>
    </source>
</evidence>
<keyword evidence="1" id="KW-0472">Membrane</keyword>
<feature type="non-terminal residue" evidence="2">
    <location>
        <position position="92"/>
    </location>
</feature>
<gene>
    <name evidence="2" type="ORF">PPACK8108_LOCUS12607</name>
</gene>
<feature type="transmembrane region" description="Helical" evidence="1">
    <location>
        <begin position="66"/>
        <end position="90"/>
    </location>
</feature>